<sequence>MMGIANGVGEKLDQHLVEKLCFNSEDEIFNKFFTLCKINNEKFKILKGVKESFIISEKISQIKKNLIQ</sequence>
<dbReference type="EMBL" id="JPQZ01000086">
    <property type="protein sequence ID" value="KKO74299.1"/>
    <property type="molecule type" value="Genomic_DNA"/>
</dbReference>
<protein>
    <submittedName>
        <fullName evidence="1">Uncharacterized protein</fullName>
    </submittedName>
</protein>
<evidence type="ECO:0000313" key="1">
    <source>
        <dbReference type="EMBL" id="KKO74299.1"/>
    </source>
</evidence>
<evidence type="ECO:0000313" key="2">
    <source>
        <dbReference type="Proteomes" id="UP000034350"/>
    </source>
</evidence>
<proteinExistence type="predicted"/>
<dbReference type="RefSeq" id="XP_024330041.1">
    <property type="nucleotide sequence ID" value="XM_024476551.1"/>
</dbReference>
<dbReference type="AlphaFoldDB" id="A0A0F9Z8X3"/>
<accession>A0A0F9Z8X3</accession>
<dbReference type="VEuPathDB" id="MicrosporidiaDB:AAJ76_8600010842"/>
<reference evidence="1 2" key="1">
    <citation type="journal article" date="2015" name="Environ. Microbiol.">
        <title>Genome analyses suggest the presence of polyploidy and recent human-driven expansions in eight global populations of the honeybee pathogen Nosema ceranae.</title>
        <authorList>
            <person name="Pelin A."/>
            <person name="Selman M."/>
            <person name="Aris-Brosou S."/>
            <person name="Farinelli L."/>
            <person name="Corradi N."/>
        </authorList>
    </citation>
    <scope>NUCLEOTIDE SEQUENCE [LARGE SCALE GENOMIC DNA]</scope>
    <source>
        <strain evidence="1 2">PA08 1199</strain>
    </source>
</reference>
<organism evidence="1 2">
    <name type="scientific">Vairimorpha ceranae</name>
    <dbReference type="NCBI Taxonomy" id="40302"/>
    <lineage>
        <taxon>Eukaryota</taxon>
        <taxon>Fungi</taxon>
        <taxon>Fungi incertae sedis</taxon>
        <taxon>Microsporidia</taxon>
        <taxon>Nosematidae</taxon>
        <taxon>Vairimorpha</taxon>
    </lineage>
</organism>
<dbReference type="VEuPathDB" id="MicrosporidiaDB:G9O61_00g019170"/>
<dbReference type="GeneID" id="36321505"/>
<gene>
    <name evidence="1" type="ORF">AAJ76_8600010842</name>
</gene>
<name>A0A0F9Z8X3_9MICR</name>
<dbReference type="Proteomes" id="UP000034350">
    <property type="component" value="Unassembled WGS sequence"/>
</dbReference>
<keyword evidence="2" id="KW-1185">Reference proteome</keyword>
<comment type="caution">
    <text evidence="1">The sequence shown here is derived from an EMBL/GenBank/DDBJ whole genome shotgun (WGS) entry which is preliminary data.</text>
</comment>